<feature type="signal peptide" evidence="1">
    <location>
        <begin position="1"/>
        <end position="22"/>
    </location>
</feature>
<dbReference type="Gene3D" id="2.160.20.10">
    <property type="entry name" value="Single-stranded right-handed beta-helix, Pectin lyase-like"/>
    <property type="match status" value="1"/>
</dbReference>
<gene>
    <name evidence="2" type="ORF">I596_1315</name>
</gene>
<dbReference type="InterPro" id="IPR011050">
    <property type="entry name" value="Pectin_lyase_fold/virulence"/>
</dbReference>
<dbReference type="InterPro" id="IPR012334">
    <property type="entry name" value="Pectin_lyas_fold"/>
</dbReference>
<keyword evidence="3" id="KW-1185">Reference proteome</keyword>
<dbReference type="STRING" id="1300342.I596_1315"/>
<evidence type="ECO:0000256" key="1">
    <source>
        <dbReference type="SAM" id="SignalP"/>
    </source>
</evidence>
<evidence type="ECO:0000313" key="3">
    <source>
        <dbReference type="Proteomes" id="UP000076830"/>
    </source>
</evidence>
<dbReference type="SUPFAM" id="SSF51126">
    <property type="entry name" value="Pectin lyase-like"/>
    <property type="match status" value="1"/>
</dbReference>
<protein>
    <submittedName>
        <fullName evidence="2">Uncharacterized protein</fullName>
    </submittedName>
</protein>
<dbReference type="AlphaFoldDB" id="A0A160DSS6"/>
<dbReference type="KEGG" id="dko:I596_1315"/>
<dbReference type="EMBL" id="CP015249">
    <property type="protein sequence ID" value="ANB17345.1"/>
    <property type="molecule type" value="Genomic_DNA"/>
</dbReference>
<keyword evidence="1" id="KW-0732">Signal</keyword>
<sequence>MNSTLRPLAGLILLLALPAADAATYCVGTAAELQQALNAAAASTGDDEIRIRRGTYAQAQTFLYTTTVSGWLYVNGGWIEDGGTPCARRSNVAGDTVLDGEGLRQVFKLFYNPAVTPVSAPRFLLSNLTVRNGFGEGFVRGGGLSMFSNGENYAEFWLDNVIVAGNSGYFGGGADFYLKKGLLRIANSLFADNEAPTSAYGHLAITVLAGESPYAAVLINSTFAGGTCAGQANRGCGIGAGLGEGARMDVVNSVFADNAQSDMSIEGFAHIGFGAGTAYYDHSLVPVTTGTIAPSVTGALDGDPRFVDAAAGDYRLADDSPLLDRARGAIPVYPLAFHDLDGRRRLRFGALDPGAYENQTWDTVFAHGFDPAGD</sequence>
<feature type="chain" id="PRO_5007813139" evidence="1">
    <location>
        <begin position="23"/>
        <end position="374"/>
    </location>
</feature>
<organism evidence="2 3">
    <name type="scientific">Dokdonella koreensis DS-123</name>
    <dbReference type="NCBI Taxonomy" id="1300342"/>
    <lineage>
        <taxon>Bacteria</taxon>
        <taxon>Pseudomonadati</taxon>
        <taxon>Pseudomonadota</taxon>
        <taxon>Gammaproteobacteria</taxon>
        <taxon>Lysobacterales</taxon>
        <taxon>Rhodanobacteraceae</taxon>
        <taxon>Dokdonella</taxon>
    </lineage>
</organism>
<accession>A0A160DSS6</accession>
<evidence type="ECO:0000313" key="2">
    <source>
        <dbReference type="EMBL" id="ANB17345.1"/>
    </source>
</evidence>
<proteinExistence type="predicted"/>
<dbReference type="RefSeq" id="WP_067645485.1">
    <property type="nucleotide sequence ID" value="NZ_CP015249.1"/>
</dbReference>
<reference evidence="2 3" key="1">
    <citation type="submission" date="2016-04" db="EMBL/GenBank/DDBJ databases">
        <title>Complete genome sequence of Dokdonella koreensis DS-123T.</title>
        <authorList>
            <person name="Kim J.F."/>
            <person name="Lee H."/>
            <person name="Kwak M.-J."/>
        </authorList>
    </citation>
    <scope>NUCLEOTIDE SEQUENCE [LARGE SCALE GENOMIC DNA]</scope>
    <source>
        <strain evidence="2 3">DS-123</strain>
    </source>
</reference>
<name>A0A160DSS6_9GAMM</name>
<dbReference type="Proteomes" id="UP000076830">
    <property type="component" value="Chromosome"/>
</dbReference>